<sequence length="710" mass="80905">MTLPKVNILDIGTSIIQSQLLKSPPGPKLYQENSWHIRYFSLLKIKDEHAYSCCRVRVSKGFTTLDISQKVFLAYWDSALSFFSKKNPIRVLPLYKEALPCQRQHPLNPGKYPFVFAMDIAHRRLFLCADNSVMYEEWVSKVSEQLLNNEKEQIISQSNFKQLELQNQSSSIWSCASESSTDSDDSFGRQSLSEMVFEALSSSVPSLPTVKNKVNMRRYTTSNSKELNEKITPLAPATSLPLPSTSTFCNSHGGNSQVETKGVFDENNQNIKLNSNDTIKTTEPTEHTDMKDQVIKSHKSLSRQRSASVGHIDIKFNQSSKPGNLNKVIHTKNIASELSVIENKTIELSSSLSSSNKVFKTPQIISEDILLQQHGHLTEKNQSEIYETKYAASKDCKNDKSSLSSLNYSDNGSGVNIEDVNMEVKDKNNLYKKQQCFELNSNITIENNETFKKDEKIDQISRPNNHKLLTFKRSVSTGDIHAASTEWISDDQAKTSVKSNSLLKFFKTHKITTNEARLNNLGHSSFDETCENEKTSTYKKISNFFTLRRNKSQFNENSTYKAFLKIEDKRNTQLATNTPLVNDSMTAEKKKSLDKSTSNILESLTYKKEDTEIYWKQIQTDLNDNISCTSTSPRIISDKNYRSIRRQDSNCVVYDNTCEHILHFKDMKVIFPQNSKIILAKENLEVISEKTRCTFQINSSDQPFNNIFIS</sequence>
<keyword evidence="1" id="KW-1185">Reference proteome</keyword>
<dbReference type="RefSeq" id="XP_065672847.1">
    <property type="nucleotide sequence ID" value="XM_065816775.1"/>
</dbReference>
<proteinExistence type="predicted"/>
<evidence type="ECO:0000313" key="1">
    <source>
        <dbReference type="Proteomes" id="UP001652625"/>
    </source>
</evidence>
<dbReference type="Proteomes" id="UP001652625">
    <property type="component" value="Chromosome 13"/>
</dbReference>
<evidence type="ECO:0000313" key="2">
    <source>
        <dbReference type="RefSeq" id="XP_065672847.1"/>
    </source>
</evidence>
<organism evidence="1 2">
    <name type="scientific">Hydra vulgaris</name>
    <name type="common">Hydra</name>
    <name type="synonym">Hydra attenuata</name>
    <dbReference type="NCBI Taxonomy" id="6087"/>
    <lineage>
        <taxon>Eukaryota</taxon>
        <taxon>Metazoa</taxon>
        <taxon>Cnidaria</taxon>
        <taxon>Hydrozoa</taxon>
        <taxon>Hydroidolina</taxon>
        <taxon>Anthoathecata</taxon>
        <taxon>Aplanulata</taxon>
        <taxon>Hydridae</taxon>
        <taxon>Hydra</taxon>
    </lineage>
</organism>
<name>A0ABM4DEK0_HYDVU</name>
<accession>A0ABM4DEK0</accession>
<reference evidence="2" key="1">
    <citation type="submission" date="2025-08" db="UniProtKB">
        <authorList>
            <consortium name="RefSeq"/>
        </authorList>
    </citation>
    <scope>IDENTIFICATION</scope>
</reference>
<gene>
    <name evidence="2" type="primary">LOC100208656</name>
</gene>
<protein>
    <submittedName>
        <fullName evidence="2">Uncharacterized protein LOC100208656 isoform X4</fullName>
    </submittedName>
</protein>
<dbReference type="GeneID" id="100208656"/>
<dbReference type="SUPFAM" id="SSF50729">
    <property type="entry name" value="PH domain-like"/>
    <property type="match status" value="1"/>
</dbReference>